<feature type="active site" description="Charge relay system" evidence="6 7">
    <location>
        <position position="221"/>
    </location>
</feature>
<feature type="chain" id="PRO_5003336296" description="Subtilisin-like protease SBT5.3" evidence="8">
    <location>
        <begin position="26"/>
        <end position="697"/>
    </location>
</feature>
<dbReference type="Gene3D" id="3.50.30.30">
    <property type="match status" value="1"/>
</dbReference>
<dbReference type="HOGENOM" id="CLU_000625_4_3_1"/>
<evidence type="ECO:0000313" key="13">
    <source>
        <dbReference type="Proteomes" id="UP000009183"/>
    </source>
</evidence>
<dbReference type="Gene3D" id="3.30.70.80">
    <property type="entry name" value="Peptidase S8 propeptide/proteinase inhibitor I9"/>
    <property type="match status" value="1"/>
</dbReference>
<dbReference type="Pfam" id="PF17766">
    <property type="entry name" value="fn3_6"/>
    <property type="match status" value="1"/>
</dbReference>
<keyword evidence="13" id="KW-1185">Reference proteome</keyword>
<keyword evidence="5 7" id="KW-0720">Serine protease</keyword>
<evidence type="ECO:0000256" key="2">
    <source>
        <dbReference type="ARBA" id="ARBA00022670"/>
    </source>
</evidence>
<dbReference type="Pfam" id="PF05922">
    <property type="entry name" value="Inhibitor_I9"/>
    <property type="match status" value="1"/>
</dbReference>
<evidence type="ECO:0000259" key="9">
    <source>
        <dbReference type="Pfam" id="PF00082"/>
    </source>
</evidence>
<evidence type="ECO:0000256" key="8">
    <source>
        <dbReference type="SAM" id="SignalP"/>
    </source>
</evidence>
<dbReference type="GO" id="GO:0006508">
    <property type="term" value="P:proteolysis"/>
    <property type="evidence" value="ECO:0007669"/>
    <property type="project" value="UniProtKB-KW"/>
</dbReference>
<dbReference type="FunFam" id="2.60.40.2310:FF:000002">
    <property type="entry name" value="p69E protein-like"/>
    <property type="match status" value="1"/>
</dbReference>
<dbReference type="InterPro" id="IPR015500">
    <property type="entry name" value="Peptidase_S8_subtilisin-rel"/>
</dbReference>
<dbReference type="InterPro" id="IPR023828">
    <property type="entry name" value="Peptidase_S8_Ser-AS"/>
</dbReference>
<dbReference type="FunFam" id="3.40.50.200:FF:000006">
    <property type="entry name" value="Subtilisin-like protease SBT1.5"/>
    <property type="match status" value="1"/>
</dbReference>
<dbReference type="InterPro" id="IPR045051">
    <property type="entry name" value="SBT"/>
</dbReference>
<keyword evidence="4 7" id="KW-0378">Hydrolase</keyword>
<dbReference type="PROSITE" id="PS51892">
    <property type="entry name" value="SUBTILASE"/>
    <property type="match status" value="1"/>
</dbReference>
<dbReference type="EMBL" id="FN596545">
    <property type="protein sequence ID" value="CCB61095.1"/>
    <property type="molecule type" value="Genomic_DNA"/>
</dbReference>
<keyword evidence="2 7" id="KW-0645">Protease</keyword>
<feature type="signal peptide" evidence="8">
    <location>
        <begin position="1"/>
        <end position="25"/>
    </location>
</feature>
<feature type="domain" description="Peptidase S8/S53" evidence="9">
    <location>
        <begin position="143"/>
        <end position="529"/>
    </location>
</feature>
<dbReference type="Gene3D" id="2.60.40.2310">
    <property type="match status" value="1"/>
</dbReference>
<dbReference type="InterPro" id="IPR036852">
    <property type="entry name" value="Peptidase_S8/S53_dom_sf"/>
</dbReference>
<proteinExistence type="inferred from homology"/>
<dbReference type="PaxDb" id="29760-VIT_00s0454g00010.t01"/>
<dbReference type="CDD" id="cd04852">
    <property type="entry name" value="Peptidases_S8_3"/>
    <property type="match status" value="1"/>
</dbReference>
<dbReference type="PROSITE" id="PS00138">
    <property type="entry name" value="SUBTILASE_SER"/>
    <property type="match status" value="1"/>
</dbReference>
<evidence type="ECO:0000256" key="1">
    <source>
        <dbReference type="ARBA" id="ARBA00011073"/>
    </source>
</evidence>
<accession>F6I2C8</accession>
<comment type="similarity">
    <text evidence="1 7">Belongs to the peptidase S8 family.</text>
</comment>
<feature type="domain" description="Inhibitor I9" evidence="10">
    <location>
        <begin position="29"/>
        <end position="114"/>
    </location>
</feature>
<gene>
    <name evidence="12" type="ORF">VIT_00s0454g00010</name>
</gene>
<evidence type="ECO:0000259" key="11">
    <source>
        <dbReference type="Pfam" id="PF17766"/>
    </source>
</evidence>
<evidence type="ECO:0000256" key="6">
    <source>
        <dbReference type="PIRSR" id="PIRSR615500-1"/>
    </source>
</evidence>
<dbReference type="SMR" id="F6I2C8"/>
<protein>
    <recommendedName>
        <fullName evidence="14">Subtilisin-like protease SBT5.3</fullName>
    </recommendedName>
</protein>
<reference evidence="13" key="1">
    <citation type="journal article" date="2007" name="Nature">
        <title>The grapevine genome sequence suggests ancestral hexaploidization in major angiosperm phyla.</title>
        <authorList>
            <consortium name="The French-Italian Public Consortium for Grapevine Genome Characterization."/>
            <person name="Jaillon O."/>
            <person name="Aury J.-M."/>
            <person name="Noel B."/>
            <person name="Policriti A."/>
            <person name="Clepet C."/>
            <person name="Casagrande A."/>
            <person name="Choisne N."/>
            <person name="Aubourg S."/>
            <person name="Vitulo N."/>
            <person name="Jubin C."/>
            <person name="Vezzi A."/>
            <person name="Legeai F."/>
            <person name="Hugueney P."/>
            <person name="Dasilva C."/>
            <person name="Horner D."/>
            <person name="Mica E."/>
            <person name="Jublot D."/>
            <person name="Poulain J."/>
            <person name="Bruyere C."/>
            <person name="Billault A."/>
            <person name="Segurens B."/>
            <person name="Gouyvenoux M."/>
            <person name="Ugarte E."/>
            <person name="Cattonaro F."/>
            <person name="Anthouard V."/>
            <person name="Vico V."/>
            <person name="Del Fabbro C."/>
            <person name="Alaux M."/>
            <person name="Di Gaspero G."/>
            <person name="Dumas V."/>
            <person name="Felice N."/>
            <person name="Paillard S."/>
            <person name="Juman I."/>
            <person name="Moroldo M."/>
            <person name="Scalabrin S."/>
            <person name="Canaguier A."/>
            <person name="Le Clainche I."/>
            <person name="Malacrida G."/>
            <person name="Durand E."/>
            <person name="Pesole G."/>
            <person name="Laucou V."/>
            <person name="Chatelet P."/>
            <person name="Merdinoglu D."/>
            <person name="Delledonne M."/>
            <person name="Pezzotti M."/>
            <person name="Lecharny A."/>
            <person name="Scarpelli C."/>
            <person name="Artiguenave F."/>
            <person name="Pe M.E."/>
            <person name="Valle G."/>
            <person name="Morgante M."/>
            <person name="Caboche M."/>
            <person name="Adam-Blondon A.-F."/>
            <person name="Weissenbach J."/>
            <person name="Quetier F."/>
            <person name="Wincker P."/>
        </authorList>
    </citation>
    <scope>NUCLEOTIDE SEQUENCE [LARGE SCALE GENOMIC DNA]</scope>
    <source>
        <strain evidence="13">cv. Pinot noir / PN40024</strain>
    </source>
</reference>
<dbReference type="PANTHER" id="PTHR10795">
    <property type="entry name" value="PROPROTEIN CONVERTASE SUBTILISIN/KEXIN"/>
    <property type="match status" value="1"/>
</dbReference>
<dbReference type="InterPro" id="IPR041469">
    <property type="entry name" value="Subtilisin-like_FN3"/>
</dbReference>
<keyword evidence="3 8" id="KW-0732">Signal</keyword>
<dbReference type="PRINTS" id="PR00723">
    <property type="entry name" value="SUBTILISIN"/>
</dbReference>
<dbReference type="SUPFAM" id="SSF52743">
    <property type="entry name" value="Subtilisin-like"/>
    <property type="match status" value="1"/>
</dbReference>
<dbReference type="Proteomes" id="UP000009183">
    <property type="component" value="Unassembled WGS sequence, unordered"/>
</dbReference>
<dbReference type="InterPro" id="IPR037045">
    <property type="entry name" value="S8pro/Inhibitor_I9_sf"/>
</dbReference>
<name>F6I2C8_VITVI</name>
<evidence type="ECO:0000313" key="12">
    <source>
        <dbReference type="EMBL" id="CCB61095.1"/>
    </source>
</evidence>
<dbReference type="GO" id="GO:0004252">
    <property type="term" value="F:serine-type endopeptidase activity"/>
    <property type="evidence" value="ECO:0000318"/>
    <property type="project" value="GO_Central"/>
</dbReference>
<dbReference type="STRING" id="29760.F6I2C8"/>
<evidence type="ECO:0000256" key="3">
    <source>
        <dbReference type="ARBA" id="ARBA00022729"/>
    </source>
</evidence>
<dbReference type="InterPro" id="IPR010259">
    <property type="entry name" value="S8pro/Inhibitor_I9"/>
</dbReference>
<evidence type="ECO:0000259" key="10">
    <source>
        <dbReference type="Pfam" id="PF05922"/>
    </source>
</evidence>
<sequence>MGIMNLPLFLLSFVLFSVRQCPTLALKRSYVVYLGGHSHGSQHTSEMDLNRITDSHHDLLGSCLGSKEKAQESIFYSYTHHINGFAANLEDEEAAELSKRPGVVSIFLNQKHKLQTTRSWEFLGLERNGEIPADSIWVKARFGEDIIIGNIDTGVWPESESFNDQGMGPIPSKWKGYCEPNDDVKCNRKLIGARYFNKGVEAELGSPLNSSYQTVRDTSGHGTHTLSTAGGRFVGGANLLGSGYGTAKGGSPSARVASYKSCWPDCNDVDVLAAIDAAIHDGVDILSLSIAFVSRDYFLDSIAIGSLHAVQNGIVVVCAGGNEGPTPGSVKNMAPWIITVAASTIDRDFPSNVTLGNNQQFKGRSFYTNTLPAEKFYPLVYSVDARAANASASDAKVFFFFFHVSTFRYPVAYISGATEVGTVAAPIIPSFSSQGPNPITPEILKPDLTAPGVQIVAAYSQATGPTDLQSDDRRVPFSIISGTSMSCPHVAGTIGLLKKIHPDWSPSALRSAIMTTARTRTNVRQPLVNETLGEANPFSYGAGHLWPSRAMDPGLVYDLTTTDYLNFLCSIGYNATQLSTFVDKGYECPSKPMSLLNLNYPSITVPSLSGKVTVTRTLKNVGTPATYTVRTEVPSGISVKVEPNTLKFEKINEEKTFKVILEAKRDGKGGEYVFGRLIWSDGEHYVRSPIVVNATTL</sequence>
<dbReference type="InterPro" id="IPR000209">
    <property type="entry name" value="Peptidase_S8/S53_dom"/>
</dbReference>
<dbReference type="FunFam" id="3.30.70.80:FF:000002">
    <property type="entry name" value="Subtilisin-like protease SBT5.3"/>
    <property type="match status" value="1"/>
</dbReference>
<evidence type="ECO:0000256" key="4">
    <source>
        <dbReference type="ARBA" id="ARBA00022801"/>
    </source>
</evidence>
<dbReference type="GO" id="GO:0005576">
    <property type="term" value="C:extracellular region"/>
    <property type="evidence" value="ECO:0000318"/>
    <property type="project" value="GO_Central"/>
</dbReference>
<feature type="active site" description="Charge relay system" evidence="6 7">
    <location>
        <position position="484"/>
    </location>
</feature>
<evidence type="ECO:0008006" key="14">
    <source>
        <dbReference type="Google" id="ProtNLM"/>
    </source>
</evidence>
<feature type="domain" description="Subtilisin-like protease fibronectin type-III" evidence="11">
    <location>
        <begin position="597"/>
        <end position="692"/>
    </location>
</feature>
<evidence type="ECO:0000256" key="5">
    <source>
        <dbReference type="ARBA" id="ARBA00022825"/>
    </source>
</evidence>
<dbReference type="InParanoid" id="F6I2C8"/>
<organism evidence="12 13">
    <name type="scientific">Vitis vinifera</name>
    <name type="common">Grape</name>
    <dbReference type="NCBI Taxonomy" id="29760"/>
    <lineage>
        <taxon>Eukaryota</taxon>
        <taxon>Viridiplantae</taxon>
        <taxon>Streptophyta</taxon>
        <taxon>Embryophyta</taxon>
        <taxon>Tracheophyta</taxon>
        <taxon>Spermatophyta</taxon>
        <taxon>Magnoliopsida</taxon>
        <taxon>eudicotyledons</taxon>
        <taxon>Gunneridae</taxon>
        <taxon>Pentapetalae</taxon>
        <taxon>rosids</taxon>
        <taxon>Vitales</taxon>
        <taxon>Vitaceae</taxon>
        <taxon>Viteae</taxon>
        <taxon>Vitis</taxon>
    </lineage>
</organism>
<dbReference type="Pfam" id="PF00082">
    <property type="entry name" value="Peptidase_S8"/>
    <property type="match status" value="1"/>
</dbReference>
<dbReference type="eggNOG" id="ENOG502QSF0">
    <property type="taxonomic scope" value="Eukaryota"/>
</dbReference>
<feature type="active site" description="Charge relay system" evidence="6 7">
    <location>
        <position position="152"/>
    </location>
</feature>
<dbReference type="InterPro" id="IPR034197">
    <property type="entry name" value="Peptidases_S8_3"/>
</dbReference>
<dbReference type="AlphaFoldDB" id="F6I2C8"/>
<dbReference type="Gene3D" id="3.40.50.200">
    <property type="entry name" value="Peptidase S8/S53 domain"/>
    <property type="match status" value="1"/>
</dbReference>
<evidence type="ECO:0000256" key="7">
    <source>
        <dbReference type="PROSITE-ProRule" id="PRU01240"/>
    </source>
</evidence>